<feature type="transmembrane region" description="Helical" evidence="10">
    <location>
        <begin position="224"/>
        <end position="242"/>
    </location>
</feature>
<feature type="transmembrane region" description="Helical" evidence="10">
    <location>
        <begin position="254"/>
        <end position="277"/>
    </location>
</feature>
<dbReference type="GO" id="GO:0031501">
    <property type="term" value="C:mannosyltransferase complex"/>
    <property type="evidence" value="ECO:0007669"/>
    <property type="project" value="TreeGrafter"/>
</dbReference>
<keyword evidence="6 10" id="KW-0812">Transmembrane</keyword>
<feature type="transmembrane region" description="Helical" evidence="10">
    <location>
        <begin position="165"/>
        <end position="185"/>
    </location>
</feature>
<evidence type="ECO:0000256" key="5">
    <source>
        <dbReference type="ARBA" id="ARBA00022679"/>
    </source>
</evidence>
<proteinExistence type="predicted"/>
<evidence type="ECO:0000256" key="8">
    <source>
        <dbReference type="ARBA" id="ARBA00022989"/>
    </source>
</evidence>
<keyword evidence="9 10" id="KW-0472">Membrane</keyword>
<keyword evidence="3" id="KW-0337">GPI-anchor biosynthesis</keyword>
<accession>A0A7G6YFB4</accession>
<feature type="transmembrane region" description="Helical" evidence="10">
    <location>
        <begin position="317"/>
        <end position="334"/>
    </location>
</feature>
<dbReference type="InterPro" id="IPR007315">
    <property type="entry name" value="PIG-V/Gpi18"/>
</dbReference>
<evidence type="ECO:0000313" key="12">
    <source>
        <dbReference type="Proteomes" id="UP000515511"/>
    </source>
</evidence>
<dbReference type="Pfam" id="PF04188">
    <property type="entry name" value="Mannosyl_trans2"/>
    <property type="match status" value="1"/>
</dbReference>
<dbReference type="GO" id="GO:0016020">
    <property type="term" value="C:membrane"/>
    <property type="evidence" value="ECO:0007669"/>
    <property type="project" value="GOC"/>
</dbReference>
<keyword evidence="8 10" id="KW-1133">Transmembrane helix</keyword>
<dbReference type="PANTHER" id="PTHR12468:SF2">
    <property type="entry name" value="GPI MANNOSYLTRANSFERASE 2"/>
    <property type="match status" value="1"/>
</dbReference>
<comment type="pathway">
    <text evidence="2">Glycolipid biosynthesis; glycosylphosphatidylinositol-anchor biosynthesis.</text>
</comment>
<dbReference type="GO" id="GO:0000009">
    <property type="term" value="F:alpha-1,6-mannosyltransferase activity"/>
    <property type="evidence" value="ECO:0007669"/>
    <property type="project" value="InterPro"/>
</dbReference>
<comment type="subcellular location">
    <subcellularLocation>
        <location evidence="1">Endoplasmic reticulum membrane</location>
        <topology evidence="1">Multi-pass membrane protein</topology>
    </subcellularLocation>
</comment>
<evidence type="ECO:0000256" key="10">
    <source>
        <dbReference type="SAM" id="Phobius"/>
    </source>
</evidence>
<name>A0A7G6YFB4_9MICO</name>
<sequence length="414" mass="44443">MTAGITSSLHPADPAGPVTQSARVRLFRWEMPWWAGVLGVYAASRVLTTLLMLALYLVAGAMHWEGGSPQTHPTFLGFAGTWDASYYWRIVEHGYPSTLPVDSDGDVQQNEWAFLPLYPLIVRALMTATGLGFPAAGVLVAVLCGAAASLVLYRVVASRVGSVSGLWAAVFFCFGPLSFVLQIAYAESLFFLLLFAALLAMMTRRYWTVIPFGVAAAFTRPGELALPLALGIVFLIRALRARRGGEPFGAHERAAMIVAGAATAVAGLAWPLIAATVTGTPGAYVETELSWWTGFIGRVAFVPLTPWFLFTWRYASVAGALLVVAAIGGYVWLLNRPSIRALGTEVVAYAASYALYLFAVFLPQQSLFRLLMPLAPLAGAPGLTGNRRARTIVLTVGIALQPAALVLLWFVGYP</sequence>
<feature type="transmembrane region" description="Helical" evidence="10">
    <location>
        <begin position="131"/>
        <end position="153"/>
    </location>
</feature>
<evidence type="ECO:0000313" key="11">
    <source>
        <dbReference type="EMBL" id="QNE37179.1"/>
    </source>
</evidence>
<evidence type="ECO:0000256" key="9">
    <source>
        <dbReference type="ARBA" id="ARBA00023136"/>
    </source>
</evidence>
<keyword evidence="7" id="KW-0256">Endoplasmic reticulum</keyword>
<dbReference type="GO" id="GO:0004376">
    <property type="term" value="F:GPI mannosyltransferase activity"/>
    <property type="evidence" value="ECO:0007669"/>
    <property type="project" value="InterPro"/>
</dbReference>
<organism evidence="11 12">
    <name type="scientific">Leifsonia shinshuensis</name>
    <dbReference type="NCBI Taxonomy" id="150026"/>
    <lineage>
        <taxon>Bacteria</taxon>
        <taxon>Bacillati</taxon>
        <taxon>Actinomycetota</taxon>
        <taxon>Actinomycetes</taxon>
        <taxon>Micrococcales</taxon>
        <taxon>Microbacteriaceae</taxon>
        <taxon>Leifsonia</taxon>
    </lineage>
</organism>
<gene>
    <name evidence="11" type="ORF">F1C12_20050</name>
</gene>
<dbReference type="GO" id="GO:0006506">
    <property type="term" value="P:GPI anchor biosynthetic process"/>
    <property type="evidence" value="ECO:0007669"/>
    <property type="project" value="UniProtKB-UniPathway"/>
</dbReference>
<feature type="transmembrane region" description="Helical" evidence="10">
    <location>
        <begin position="33"/>
        <end position="58"/>
    </location>
</feature>
<dbReference type="Proteomes" id="UP000515511">
    <property type="component" value="Chromosome"/>
</dbReference>
<feature type="transmembrane region" description="Helical" evidence="10">
    <location>
        <begin position="392"/>
        <end position="411"/>
    </location>
</feature>
<dbReference type="AlphaFoldDB" id="A0A7G6YFB4"/>
<evidence type="ECO:0000256" key="6">
    <source>
        <dbReference type="ARBA" id="ARBA00022692"/>
    </source>
</evidence>
<keyword evidence="4" id="KW-0328">Glycosyltransferase</keyword>
<evidence type="ECO:0000256" key="2">
    <source>
        <dbReference type="ARBA" id="ARBA00004687"/>
    </source>
</evidence>
<dbReference type="PANTHER" id="PTHR12468">
    <property type="entry name" value="GPI MANNOSYLTRANSFERASE 2"/>
    <property type="match status" value="1"/>
</dbReference>
<evidence type="ECO:0000256" key="1">
    <source>
        <dbReference type="ARBA" id="ARBA00004477"/>
    </source>
</evidence>
<dbReference type="UniPathway" id="UPA00196"/>
<evidence type="ECO:0000256" key="4">
    <source>
        <dbReference type="ARBA" id="ARBA00022676"/>
    </source>
</evidence>
<evidence type="ECO:0000256" key="3">
    <source>
        <dbReference type="ARBA" id="ARBA00022502"/>
    </source>
</evidence>
<protein>
    <recommendedName>
        <fullName evidence="13">Mannosyltransferase PIG-V</fullName>
    </recommendedName>
</protein>
<evidence type="ECO:0008006" key="13">
    <source>
        <dbReference type="Google" id="ProtNLM"/>
    </source>
</evidence>
<keyword evidence="5" id="KW-0808">Transferase</keyword>
<feature type="transmembrane region" description="Helical" evidence="10">
    <location>
        <begin position="346"/>
        <end position="362"/>
    </location>
</feature>
<reference evidence="12" key="1">
    <citation type="submission" date="2019-09" db="EMBL/GenBank/DDBJ databases">
        <title>Antimicrobial potential of Antarctic Bacteria.</title>
        <authorList>
            <person name="Benaud N."/>
            <person name="Edwards R.J."/>
            <person name="Ferrari B.C."/>
        </authorList>
    </citation>
    <scope>NUCLEOTIDE SEQUENCE [LARGE SCALE GENOMIC DNA]</scope>
    <source>
        <strain evidence="12">INR9</strain>
    </source>
</reference>
<dbReference type="RefSeq" id="WP_185276585.1">
    <property type="nucleotide sequence ID" value="NZ_CP043641.1"/>
</dbReference>
<evidence type="ECO:0000256" key="7">
    <source>
        <dbReference type="ARBA" id="ARBA00022824"/>
    </source>
</evidence>
<dbReference type="EMBL" id="CP043641">
    <property type="protein sequence ID" value="QNE37179.1"/>
    <property type="molecule type" value="Genomic_DNA"/>
</dbReference>
<dbReference type="KEGG" id="lse:F1C12_20050"/>